<proteinExistence type="predicted"/>
<accession>A0ABT6S1B5</accession>
<comment type="caution">
    <text evidence="1">The sequence shown here is derived from an EMBL/GenBank/DDBJ whole genome shotgun (WGS) entry which is preliminary data.</text>
</comment>
<sequence>MAQQHPNRPPNDCSTCRKVLSTRSILLLENPSVAPTTAMVCERTGMSRRTVQVHTVHLTTYGHLDGGVPTDLPIDPEPVLEPVPERLTPLQWASSVVVQCPTCRCILCEIARAGRGSFRGQISMKEVALRLGMDERTVRTHARTGHRESRLARPHSLVADGLVAFEPDGSVTGWDEQGRKLHVRRPDVFILNPTEAPAVDTDLEGDDFFTDGLAKRLRAETEWFDPTHKQALGIVRYMAGLIRAGWPEEVLMAKLRERPHRMPIKLPYRYAKARLPKRGKPYVHSKAAPPSAFKRLRCANPACRVQMQQPRPGGLCRECREEVDAGVRKVPELVRRDG</sequence>
<name>A0ABT6S1B5_9ACTN</name>
<evidence type="ECO:0000313" key="1">
    <source>
        <dbReference type="EMBL" id="MDI3390483.1"/>
    </source>
</evidence>
<gene>
    <name evidence="1" type="ORF">QIS99_30455</name>
</gene>
<keyword evidence="2" id="KW-1185">Reference proteome</keyword>
<evidence type="ECO:0008006" key="3">
    <source>
        <dbReference type="Google" id="ProtNLM"/>
    </source>
</evidence>
<dbReference type="RefSeq" id="WP_282516971.1">
    <property type="nucleotide sequence ID" value="NZ_JASCIR010000050.1"/>
</dbReference>
<organism evidence="1 2">
    <name type="scientific">Streptomyces solicavernae</name>
    <dbReference type="NCBI Taxonomy" id="3043614"/>
    <lineage>
        <taxon>Bacteria</taxon>
        <taxon>Bacillati</taxon>
        <taxon>Actinomycetota</taxon>
        <taxon>Actinomycetes</taxon>
        <taxon>Kitasatosporales</taxon>
        <taxon>Streptomycetaceae</taxon>
        <taxon>Streptomyces</taxon>
    </lineage>
</organism>
<dbReference type="EMBL" id="JASCIR010000050">
    <property type="protein sequence ID" value="MDI3390483.1"/>
    <property type="molecule type" value="Genomic_DNA"/>
</dbReference>
<evidence type="ECO:0000313" key="2">
    <source>
        <dbReference type="Proteomes" id="UP001224661"/>
    </source>
</evidence>
<reference evidence="1 2" key="1">
    <citation type="submission" date="2023-05" db="EMBL/GenBank/DDBJ databases">
        <title>Draft genome sequence of Streptomyces sp. B-S-A8 isolated from a cave soil in Thailand.</title>
        <authorList>
            <person name="Chamroensaksri N."/>
            <person name="Muangham S."/>
        </authorList>
    </citation>
    <scope>NUCLEOTIDE SEQUENCE [LARGE SCALE GENOMIC DNA]</scope>
    <source>
        <strain evidence="1 2">B-S-A8</strain>
    </source>
</reference>
<protein>
    <recommendedName>
        <fullName evidence="3">Helix-turn-helix domain-containing protein</fullName>
    </recommendedName>
</protein>
<dbReference type="Proteomes" id="UP001224661">
    <property type="component" value="Unassembled WGS sequence"/>
</dbReference>